<dbReference type="InParanoid" id="B7P4R2"/>
<dbReference type="EMBL" id="ABJB011023029">
    <property type="status" value="NOT_ANNOTATED_CDS"/>
    <property type="molecule type" value="Genomic_DNA"/>
</dbReference>
<name>B7P4R2_IXOSC</name>
<reference evidence="1 3" key="1">
    <citation type="submission" date="2008-03" db="EMBL/GenBank/DDBJ databases">
        <title>Annotation of Ixodes scapularis.</title>
        <authorList>
            <consortium name="Ixodes scapularis Genome Project Consortium"/>
            <person name="Caler E."/>
            <person name="Hannick L.I."/>
            <person name="Bidwell S."/>
            <person name="Joardar V."/>
            <person name="Thiagarajan M."/>
            <person name="Amedeo P."/>
            <person name="Galinsky K.J."/>
            <person name="Schobel S."/>
            <person name="Inman J."/>
            <person name="Hostetler J."/>
            <person name="Miller J."/>
            <person name="Hammond M."/>
            <person name="Megy K."/>
            <person name="Lawson D."/>
            <person name="Kodira C."/>
            <person name="Sutton G."/>
            <person name="Meyer J."/>
            <person name="Hill C.A."/>
            <person name="Birren B."/>
            <person name="Nene V."/>
            <person name="Collins F."/>
            <person name="Alarcon-Chaidez F."/>
            <person name="Wikel S."/>
            <person name="Strausberg R."/>
        </authorList>
    </citation>
    <scope>NUCLEOTIDE SEQUENCE [LARGE SCALE GENOMIC DNA]</scope>
    <source>
        <strain evidence="3">Wikel</strain>
        <strain evidence="1">Wikel colony</strain>
    </source>
</reference>
<evidence type="ECO:0000313" key="1">
    <source>
        <dbReference type="EMBL" id="EEC01584.1"/>
    </source>
</evidence>
<organism>
    <name type="scientific">Ixodes scapularis</name>
    <name type="common">Black-legged tick</name>
    <name type="synonym">Deer tick</name>
    <dbReference type="NCBI Taxonomy" id="6945"/>
    <lineage>
        <taxon>Eukaryota</taxon>
        <taxon>Metazoa</taxon>
        <taxon>Ecdysozoa</taxon>
        <taxon>Arthropoda</taxon>
        <taxon>Chelicerata</taxon>
        <taxon>Arachnida</taxon>
        <taxon>Acari</taxon>
        <taxon>Parasitiformes</taxon>
        <taxon>Ixodida</taxon>
        <taxon>Ixodoidea</taxon>
        <taxon>Ixodidae</taxon>
        <taxon>Ixodinae</taxon>
        <taxon>Ixodes</taxon>
    </lineage>
</organism>
<evidence type="ECO:0000313" key="2">
    <source>
        <dbReference type="EnsemblMetazoa" id="ISCW001661-PA"/>
    </source>
</evidence>
<proteinExistence type="predicted"/>
<accession>B7P4R2</accession>
<evidence type="ECO:0000313" key="3">
    <source>
        <dbReference type="Proteomes" id="UP000001555"/>
    </source>
</evidence>
<dbReference type="EMBL" id="DS636787">
    <property type="protein sequence ID" value="EEC01584.1"/>
    <property type="molecule type" value="Genomic_DNA"/>
</dbReference>
<dbReference type="HOGENOM" id="CLU_2266650_0_0_1"/>
<reference evidence="2" key="2">
    <citation type="submission" date="2020-05" db="UniProtKB">
        <authorList>
            <consortium name="EnsemblMetazoa"/>
        </authorList>
    </citation>
    <scope>IDENTIFICATION</scope>
    <source>
        <strain evidence="2">wikel</strain>
    </source>
</reference>
<dbReference type="PaxDb" id="6945-B7P4R2"/>
<dbReference type="VEuPathDB" id="VectorBase:ISCW001661"/>
<sequence length="103" mass="12797">MRSEVQNQKQRRVLMLFVNRLCKTIEVIYMQLSCIFRRVSSNQKRHIEPLNFYYIELLLFCLPNQFIQFGFRFQYSIETTERFCFVKWSMFFVQLFRAHIYSL</sequence>
<dbReference type="VEuPathDB" id="VectorBase:ISCI001661"/>
<dbReference type="AlphaFoldDB" id="B7P4R2"/>
<protein>
    <submittedName>
        <fullName evidence="1 2">Uncharacterized protein</fullName>
    </submittedName>
</protein>
<dbReference type="Proteomes" id="UP000001555">
    <property type="component" value="Unassembled WGS sequence"/>
</dbReference>
<gene>
    <name evidence="1" type="ORF">IscW_ISCW001661</name>
</gene>
<keyword evidence="3" id="KW-1185">Reference proteome</keyword>
<dbReference type="EnsemblMetazoa" id="ISCW001661-RA">
    <property type="protein sequence ID" value="ISCW001661-PA"/>
    <property type="gene ID" value="ISCW001661"/>
</dbReference>